<keyword evidence="4 6" id="KW-1133">Transmembrane helix</keyword>
<feature type="transmembrane region" description="Helical" evidence="6">
    <location>
        <begin position="58"/>
        <end position="78"/>
    </location>
</feature>
<dbReference type="Proteomes" id="UP000001997">
    <property type="component" value="Unassembled WGS sequence"/>
</dbReference>
<evidence type="ECO:0000313" key="9">
    <source>
        <dbReference type="Proteomes" id="UP000001997"/>
    </source>
</evidence>
<reference evidence="8 9" key="1">
    <citation type="journal article" date="2009" name="Nature">
        <title>Evolution of pathogenicity and sexual reproduction in eight Candida genomes.</title>
        <authorList>
            <person name="Butler G."/>
            <person name="Rasmussen M.D."/>
            <person name="Lin M.F."/>
            <person name="Santos M.A."/>
            <person name="Sakthikumar S."/>
            <person name="Munro C.A."/>
            <person name="Rheinbay E."/>
            <person name="Grabherr M."/>
            <person name="Forche A."/>
            <person name="Reedy J.L."/>
            <person name="Agrafioti I."/>
            <person name="Arnaud M.B."/>
            <person name="Bates S."/>
            <person name="Brown A.J."/>
            <person name="Brunke S."/>
            <person name="Costanzo M.C."/>
            <person name="Fitzpatrick D.A."/>
            <person name="de Groot P.W."/>
            <person name="Harris D."/>
            <person name="Hoyer L.L."/>
            <person name="Hube B."/>
            <person name="Klis F.M."/>
            <person name="Kodira C."/>
            <person name="Lennard N."/>
            <person name="Logue M.E."/>
            <person name="Martin R."/>
            <person name="Neiman A.M."/>
            <person name="Nikolaou E."/>
            <person name="Quail M.A."/>
            <person name="Quinn J."/>
            <person name="Santos M.C."/>
            <person name="Schmitzberger F.F."/>
            <person name="Sherlock G."/>
            <person name="Shah P."/>
            <person name="Silverstein K.A."/>
            <person name="Skrzypek M.S."/>
            <person name="Soll D."/>
            <person name="Staggs R."/>
            <person name="Stansfield I."/>
            <person name="Stumpf M.P."/>
            <person name="Sudbery P.E."/>
            <person name="Srikantha T."/>
            <person name="Zeng Q."/>
            <person name="Berman J."/>
            <person name="Berriman M."/>
            <person name="Heitman J."/>
            <person name="Gow N.A."/>
            <person name="Lorenz M.C."/>
            <person name="Birren B.W."/>
            <person name="Kellis M."/>
            <person name="Cuomo C.A."/>
        </authorList>
    </citation>
    <scope>NUCLEOTIDE SEQUENCE [LARGE SCALE GENOMIC DNA]</scope>
    <source>
        <strain evidence="9">ATCC 6260 / CBS 566 / DSM 6381 / JCM 1539 / NBRC 10279 / NRRL Y-324</strain>
    </source>
</reference>
<evidence type="ECO:0000256" key="3">
    <source>
        <dbReference type="ARBA" id="ARBA00022692"/>
    </source>
</evidence>
<keyword evidence="2" id="KW-1003">Cell membrane</keyword>
<dbReference type="InterPro" id="IPR003807">
    <property type="entry name" value="DUF202"/>
</dbReference>
<evidence type="ECO:0000256" key="1">
    <source>
        <dbReference type="ARBA" id="ARBA00004651"/>
    </source>
</evidence>
<dbReference type="GO" id="GO:0005886">
    <property type="term" value="C:plasma membrane"/>
    <property type="evidence" value="ECO:0007669"/>
    <property type="project" value="UniProtKB-SubCell"/>
</dbReference>
<dbReference type="OrthoDB" id="199599at2759"/>
<dbReference type="KEGG" id="pgu:PGUG_02113"/>
<dbReference type="eggNOG" id="ENOG502RQ0Q">
    <property type="taxonomic scope" value="Eukaryota"/>
</dbReference>
<keyword evidence="5 6" id="KW-0472">Membrane</keyword>
<protein>
    <recommendedName>
        <fullName evidence="7">DUF202 domain-containing protein</fullName>
    </recommendedName>
</protein>
<evidence type="ECO:0000256" key="5">
    <source>
        <dbReference type="ARBA" id="ARBA00023136"/>
    </source>
</evidence>
<evidence type="ECO:0000313" key="8">
    <source>
        <dbReference type="EMBL" id="EDK38015.2"/>
    </source>
</evidence>
<evidence type="ECO:0000259" key="7">
    <source>
        <dbReference type="Pfam" id="PF02656"/>
    </source>
</evidence>
<dbReference type="OMA" id="KWRIFTH"/>
<gene>
    <name evidence="8" type="ORF">PGUG_02113</name>
</gene>
<dbReference type="VEuPathDB" id="FungiDB:PGUG_02113"/>
<dbReference type="Pfam" id="PF02656">
    <property type="entry name" value="DUF202"/>
    <property type="match status" value="1"/>
</dbReference>
<feature type="domain" description="DUF202" evidence="7">
    <location>
        <begin position="1"/>
        <end position="85"/>
    </location>
</feature>
<keyword evidence="9" id="KW-1185">Reference proteome</keyword>
<dbReference type="AlphaFoldDB" id="A5DFR2"/>
<name>A5DFR2_PICGU</name>
<accession>A5DFR2</accession>
<dbReference type="HOGENOM" id="CLU_053359_3_2_1"/>
<dbReference type="PANTHER" id="PTHR34187">
    <property type="entry name" value="FGR18P"/>
    <property type="match status" value="1"/>
</dbReference>
<evidence type="ECO:0000256" key="4">
    <source>
        <dbReference type="ARBA" id="ARBA00022989"/>
    </source>
</evidence>
<evidence type="ECO:0000256" key="6">
    <source>
        <dbReference type="SAM" id="Phobius"/>
    </source>
</evidence>
<sequence>MANERTFLAWTRTAIGFLTFGVAFHQFYRLDMKSVSVTFTDGSTHVIDDNKVSVMSRLGAPLGPLCIFLGLVTACLGLTRYFQIQMSLQKDFYPASRIAVVVILSVLVAIVIVLLVLCIELAV</sequence>
<dbReference type="GeneID" id="5128217"/>
<dbReference type="InterPro" id="IPR052053">
    <property type="entry name" value="IM_YidH-like"/>
</dbReference>
<evidence type="ECO:0000256" key="2">
    <source>
        <dbReference type="ARBA" id="ARBA00022475"/>
    </source>
</evidence>
<comment type="subcellular location">
    <subcellularLocation>
        <location evidence="1">Cell membrane</location>
        <topology evidence="1">Multi-pass membrane protein</topology>
    </subcellularLocation>
</comment>
<dbReference type="RefSeq" id="XP_001486442.2">
    <property type="nucleotide sequence ID" value="XM_001486392.1"/>
</dbReference>
<organism evidence="8 9">
    <name type="scientific">Meyerozyma guilliermondii (strain ATCC 6260 / CBS 566 / DSM 6381 / JCM 1539 / NBRC 10279 / NRRL Y-324)</name>
    <name type="common">Yeast</name>
    <name type="synonym">Candida guilliermondii</name>
    <dbReference type="NCBI Taxonomy" id="294746"/>
    <lineage>
        <taxon>Eukaryota</taxon>
        <taxon>Fungi</taxon>
        <taxon>Dikarya</taxon>
        <taxon>Ascomycota</taxon>
        <taxon>Saccharomycotina</taxon>
        <taxon>Pichiomycetes</taxon>
        <taxon>Debaryomycetaceae</taxon>
        <taxon>Meyerozyma</taxon>
    </lineage>
</organism>
<feature type="transmembrane region" description="Helical" evidence="6">
    <location>
        <begin position="98"/>
        <end position="122"/>
    </location>
</feature>
<feature type="transmembrane region" description="Helical" evidence="6">
    <location>
        <begin position="7"/>
        <end position="28"/>
    </location>
</feature>
<dbReference type="PANTHER" id="PTHR34187:SF2">
    <property type="entry name" value="DUF202 DOMAIN-CONTAINING PROTEIN"/>
    <property type="match status" value="1"/>
</dbReference>
<dbReference type="InParanoid" id="A5DFR2"/>
<proteinExistence type="predicted"/>
<keyword evidence="3 6" id="KW-0812">Transmembrane</keyword>
<dbReference type="EMBL" id="CH408156">
    <property type="protein sequence ID" value="EDK38015.2"/>
    <property type="molecule type" value="Genomic_DNA"/>
</dbReference>